<dbReference type="RefSeq" id="WP_093100823.1">
    <property type="nucleotide sequence ID" value="NZ_CP158798.1"/>
</dbReference>
<dbReference type="Pfam" id="PF00127">
    <property type="entry name" value="Copper-bind"/>
    <property type="match status" value="1"/>
</dbReference>
<dbReference type="PANTHER" id="PTHR38439:SF2">
    <property type="entry name" value="OUTER MEMBRANE PROTEIN H.8"/>
    <property type="match status" value="1"/>
</dbReference>
<dbReference type="PROSITE" id="PS51257">
    <property type="entry name" value="PROKAR_LIPOPROTEIN"/>
    <property type="match status" value="1"/>
</dbReference>
<evidence type="ECO:0000259" key="7">
    <source>
        <dbReference type="Pfam" id="PF00127"/>
    </source>
</evidence>
<evidence type="ECO:0000313" key="8">
    <source>
        <dbReference type="EMBL" id="SNV42433.1"/>
    </source>
</evidence>
<dbReference type="PANTHER" id="PTHR38439">
    <property type="entry name" value="AURACYANIN-B"/>
    <property type="match status" value="1"/>
</dbReference>
<feature type="domain" description="Blue (type 1) copper" evidence="7">
    <location>
        <begin position="63"/>
        <end position="179"/>
    </location>
</feature>
<dbReference type="PROSITE" id="PS00196">
    <property type="entry name" value="COPPER_BLUE"/>
    <property type="match status" value="1"/>
</dbReference>
<dbReference type="GO" id="GO:0005507">
    <property type="term" value="F:copper ion binding"/>
    <property type="evidence" value="ECO:0007669"/>
    <property type="project" value="InterPro"/>
</dbReference>
<dbReference type="InterPro" id="IPR014068">
    <property type="entry name" value="Azurin"/>
</dbReference>
<dbReference type="SUPFAM" id="SSF49503">
    <property type="entry name" value="Cupredoxins"/>
    <property type="match status" value="1"/>
</dbReference>
<sequence length="181" mass="19210">MKKLFIIPALVLAIGITSCGNNAEKKEEGASTETTTTEPEATETASTATVEGIENVTLSNQWTVEANDQMQFNTTLIRVKAGEPVELTLKNVGSMPVESMGHNLVVLKPGVDVATFGGEATAAADNEYIPKSALSSIVAHTKLLGPGQEDKITFTLEKGVYPYLCSFPGHFGIMHGQIVAE</sequence>
<dbReference type="GO" id="GO:0009055">
    <property type="term" value="F:electron transfer activity"/>
    <property type="evidence" value="ECO:0007669"/>
    <property type="project" value="InterPro"/>
</dbReference>
<evidence type="ECO:0000313" key="9">
    <source>
        <dbReference type="Proteomes" id="UP000215355"/>
    </source>
</evidence>
<evidence type="ECO:0000256" key="4">
    <source>
        <dbReference type="ARBA" id="ARBA00023008"/>
    </source>
</evidence>
<organism evidence="8 9">
    <name type="scientific">Sphingobacterium mizutaii</name>
    <dbReference type="NCBI Taxonomy" id="1010"/>
    <lineage>
        <taxon>Bacteria</taxon>
        <taxon>Pseudomonadati</taxon>
        <taxon>Bacteroidota</taxon>
        <taxon>Sphingobacteriia</taxon>
        <taxon>Sphingobacteriales</taxon>
        <taxon>Sphingobacteriaceae</taxon>
        <taxon>Sphingobacterium</taxon>
    </lineage>
</organism>
<dbReference type="InterPro" id="IPR008972">
    <property type="entry name" value="Cupredoxin"/>
</dbReference>
<reference evidence="8 9" key="1">
    <citation type="submission" date="2017-06" db="EMBL/GenBank/DDBJ databases">
        <authorList>
            <consortium name="Pathogen Informatics"/>
        </authorList>
    </citation>
    <scope>NUCLEOTIDE SEQUENCE [LARGE SCALE GENOMIC DNA]</scope>
    <source>
        <strain evidence="8 9">NCTC12149</strain>
    </source>
</reference>
<keyword evidence="3" id="KW-0249">Electron transport</keyword>
<dbReference type="Proteomes" id="UP000215355">
    <property type="component" value="Chromosome 1"/>
</dbReference>
<dbReference type="Gene3D" id="2.60.40.420">
    <property type="entry name" value="Cupredoxins - blue copper proteins"/>
    <property type="match status" value="1"/>
</dbReference>
<dbReference type="InterPro" id="IPR028871">
    <property type="entry name" value="BlueCu_1_BS"/>
</dbReference>
<accession>A0AAJ5BZ33</accession>
<evidence type="ECO:0000256" key="2">
    <source>
        <dbReference type="ARBA" id="ARBA00022723"/>
    </source>
</evidence>
<evidence type="ECO:0000256" key="5">
    <source>
        <dbReference type="SAM" id="MobiDB-lite"/>
    </source>
</evidence>
<feature type="region of interest" description="Disordered" evidence="5">
    <location>
        <begin position="22"/>
        <end position="47"/>
    </location>
</feature>
<name>A0AAJ5BZ33_9SPHI</name>
<feature type="compositionally biased region" description="Low complexity" evidence="5">
    <location>
        <begin position="31"/>
        <end position="47"/>
    </location>
</feature>
<evidence type="ECO:0000256" key="3">
    <source>
        <dbReference type="ARBA" id="ARBA00022982"/>
    </source>
</evidence>
<keyword evidence="1" id="KW-0813">Transport</keyword>
<dbReference type="KEGG" id="smiz:4412673_00644"/>
<dbReference type="AlphaFoldDB" id="A0AAJ5BZ33"/>
<feature type="signal peptide" evidence="6">
    <location>
        <begin position="1"/>
        <end position="23"/>
    </location>
</feature>
<proteinExistence type="predicted"/>
<keyword evidence="2" id="KW-0479">Metal-binding</keyword>
<evidence type="ECO:0000256" key="6">
    <source>
        <dbReference type="SAM" id="SignalP"/>
    </source>
</evidence>
<dbReference type="InterPro" id="IPR050845">
    <property type="entry name" value="Cu-binding_ET"/>
</dbReference>
<keyword evidence="4" id="KW-0186">Copper</keyword>
<keyword evidence="6" id="KW-0732">Signal</keyword>
<evidence type="ECO:0000256" key="1">
    <source>
        <dbReference type="ARBA" id="ARBA00022448"/>
    </source>
</evidence>
<protein>
    <submittedName>
        <fullName evidence="8">Outer membrane protein H.8</fullName>
    </submittedName>
</protein>
<dbReference type="InterPro" id="IPR000923">
    <property type="entry name" value="BlueCu_1"/>
</dbReference>
<dbReference type="EMBL" id="LT906468">
    <property type="protein sequence ID" value="SNV42433.1"/>
    <property type="molecule type" value="Genomic_DNA"/>
</dbReference>
<gene>
    <name evidence="8" type="ORF">SAMEA4412673_00644</name>
</gene>
<feature type="chain" id="PRO_5042496607" evidence="6">
    <location>
        <begin position="24"/>
        <end position="181"/>
    </location>
</feature>
<dbReference type="CDD" id="cd13922">
    <property type="entry name" value="Azurin"/>
    <property type="match status" value="1"/>
</dbReference>